<feature type="domain" description="Glycosyltransferase 2-like" evidence="2">
    <location>
        <begin position="12"/>
        <end position="140"/>
    </location>
</feature>
<comment type="similarity">
    <text evidence="1">Belongs to the glycosyltransferase 2 family.</text>
</comment>
<comment type="caution">
    <text evidence="3">The sequence shown here is derived from an EMBL/GenBank/DDBJ whole genome shotgun (WGS) entry which is preliminary data.</text>
</comment>
<proteinExistence type="inferred from homology"/>
<evidence type="ECO:0000313" key="4">
    <source>
        <dbReference type="Proteomes" id="UP000294746"/>
    </source>
</evidence>
<dbReference type="GO" id="GO:0016758">
    <property type="term" value="F:hexosyltransferase activity"/>
    <property type="evidence" value="ECO:0007669"/>
    <property type="project" value="UniProtKB-ARBA"/>
</dbReference>
<dbReference type="Gene3D" id="3.90.550.10">
    <property type="entry name" value="Spore Coat Polysaccharide Biosynthesis Protein SpsA, Chain A"/>
    <property type="match status" value="1"/>
</dbReference>
<protein>
    <submittedName>
        <fullName evidence="3">Glycosyltransferase involved in cell wall biosynthesis</fullName>
    </submittedName>
</protein>
<dbReference type="AlphaFoldDB" id="A0A4R2RK64"/>
<organism evidence="3 4">
    <name type="scientific">Baia soyae</name>
    <dbReference type="NCBI Taxonomy" id="1544746"/>
    <lineage>
        <taxon>Bacteria</taxon>
        <taxon>Bacillati</taxon>
        <taxon>Bacillota</taxon>
        <taxon>Bacilli</taxon>
        <taxon>Bacillales</taxon>
        <taxon>Thermoactinomycetaceae</taxon>
        <taxon>Baia</taxon>
    </lineage>
</organism>
<evidence type="ECO:0000256" key="1">
    <source>
        <dbReference type="ARBA" id="ARBA00006739"/>
    </source>
</evidence>
<dbReference type="Pfam" id="PF00535">
    <property type="entry name" value="Glycos_transf_2"/>
    <property type="match status" value="1"/>
</dbReference>
<dbReference type="RefSeq" id="WP_131849856.1">
    <property type="nucleotide sequence ID" value="NZ_SLXV01000053.1"/>
</dbReference>
<dbReference type="CDD" id="cd00761">
    <property type="entry name" value="Glyco_tranf_GTA_type"/>
    <property type="match status" value="1"/>
</dbReference>
<dbReference type="OrthoDB" id="9785185at2"/>
<dbReference type="PANTHER" id="PTHR22916:SF3">
    <property type="entry name" value="UDP-GLCNAC:BETAGAL BETA-1,3-N-ACETYLGLUCOSAMINYLTRANSFERASE-LIKE PROTEIN 1"/>
    <property type="match status" value="1"/>
</dbReference>
<gene>
    <name evidence="3" type="ORF">EDD57_15313</name>
</gene>
<accession>A0A4R2RK64</accession>
<keyword evidence="3" id="KW-0808">Transferase</keyword>
<evidence type="ECO:0000313" key="3">
    <source>
        <dbReference type="EMBL" id="TCP62577.1"/>
    </source>
</evidence>
<dbReference type="PANTHER" id="PTHR22916">
    <property type="entry name" value="GLYCOSYLTRANSFERASE"/>
    <property type="match status" value="1"/>
</dbReference>
<reference evidence="3 4" key="1">
    <citation type="submission" date="2019-03" db="EMBL/GenBank/DDBJ databases">
        <title>Genomic Encyclopedia of Type Strains, Phase IV (KMG-IV): sequencing the most valuable type-strain genomes for metagenomic binning, comparative biology and taxonomic classification.</title>
        <authorList>
            <person name="Goeker M."/>
        </authorList>
    </citation>
    <scope>NUCLEOTIDE SEQUENCE [LARGE SCALE GENOMIC DNA]</scope>
    <source>
        <strain evidence="3 4">DSM 46831</strain>
    </source>
</reference>
<name>A0A4R2RK64_9BACL</name>
<dbReference type="InterPro" id="IPR001173">
    <property type="entry name" value="Glyco_trans_2-like"/>
</dbReference>
<dbReference type="EMBL" id="SLXV01000053">
    <property type="protein sequence ID" value="TCP62577.1"/>
    <property type="molecule type" value="Genomic_DNA"/>
</dbReference>
<dbReference type="SUPFAM" id="SSF53448">
    <property type="entry name" value="Nucleotide-diphospho-sugar transferases"/>
    <property type="match status" value="1"/>
</dbReference>
<keyword evidence="4" id="KW-1185">Reference proteome</keyword>
<dbReference type="InterPro" id="IPR029044">
    <property type="entry name" value="Nucleotide-diphossugar_trans"/>
</dbReference>
<sequence>MSQWRVSLPKVSILIPTYNRPHYLKLALESALAQTYPNIEIIIGDDSTNNETEVMLKPYLKKYPFIKYLKRTASLPCDNMKECFQLASGEFINFLMDDDLFYPEKITKMMNYFSKNSSVSLVTSTRDLIDEEGNIMHIPGFHKYIAAEDTLISGRELGTRFMMHGYNFIGEPTTPLFRKRDLPEGWASYQGLQYTALVDMASWLSLLTKGDFVYIVEPLSCFRIHLGQGNHGQEWQQGAFYEFGILIHDSHFLDQHHAERNALLDGYMQLHGEQFVYGISECMSPYVSEEVRGRYLEIFNADSR</sequence>
<dbReference type="Proteomes" id="UP000294746">
    <property type="component" value="Unassembled WGS sequence"/>
</dbReference>
<evidence type="ECO:0000259" key="2">
    <source>
        <dbReference type="Pfam" id="PF00535"/>
    </source>
</evidence>